<dbReference type="Pfam" id="PF12874">
    <property type="entry name" value="zf-met"/>
    <property type="match status" value="1"/>
</dbReference>
<dbReference type="RefSeq" id="XP_011495559.1">
    <property type="nucleotide sequence ID" value="XM_011497257.1"/>
</dbReference>
<feature type="region of interest" description="Disordered" evidence="6">
    <location>
        <begin position="115"/>
        <end position="187"/>
    </location>
</feature>
<dbReference type="GO" id="GO:0000122">
    <property type="term" value="P:negative regulation of transcription by RNA polymerase II"/>
    <property type="evidence" value="ECO:0007669"/>
    <property type="project" value="UniProtKB-ARBA"/>
</dbReference>
<dbReference type="PROSITE" id="PS00028">
    <property type="entry name" value="ZINC_FINGER_C2H2_1"/>
    <property type="match status" value="4"/>
</dbReference>
<accession>A0AAJ6VNE7</accession>
<feature type="domain" description="C2H2-type" evidence="7">
    <location>
        <begin position="249"/>
        <end position="276"/>
    </location>
</feature>
<feature type="compositionally biased region" description="Pro residues" evidence="6">
    <location>
        <begin position="119"/>
        <end position="130"/>
    </location>
</feature>
<feature type="domain" description="C2H2-type" evidence="7">
    <location>
        <begin position="277"/>
        <end position="304"/>
    </location>
</feature>
<dbReference type="SMART" id="SM00355">
    <property type="entry name" value="ZnF_C2H2"/>
    <property type="match status" value="5"/>
</dbReference>
<dbReference type="GO" id="GO:0005634">
    <property type="term" value="C:nucleus"/>
    <property type="evidence" value="ECO:0007669"/>
    <property type="project" value="TreeGrafter"/>
</dbReference>
<dbReference type="CTD" id="38012"/>
<keyword evidence="8" id="KW-1185">Reference proteome</keyword>
<evidence type="ECO:0000256" key="5">
    <source>
        <dbReference type="PROSITE-ProRule" id="PRU00042"/>
    </source>
</evidence>
<dbReference type="InterPro" id="IPR050331">
    <property type="entry name" value="Zinc_finger"/>
</dbReference>
<dbReference type="GeneID" id="105360366"/>
<feature type="region of interest" description="Disordered" evidence="6">
    <location>
        <begin position="22"/>
        <end position="45"/>
    </location>
</feature>
<dbReference type="GO" id="GO:0048598">
    <property type="term" value="P:embryonic morphogenesis"/>
    <property type="evidence" value="ECO:0007669"/>
    <property type="project" value="UniProtKB-ARBA"/>
</dbReference>
<keyword evidence="2" id="KW-0677">Repeat</keyword>
<evidence type="ECO:0000313" key="9">
    <source>
        <dbReference type="RefSeq" id="XP_011495559.1"/>
    </source>
</evidence>
<keyword evidence="3 5" id="KW-0863">Zinc-finger</keyword>
<dbReference type="SUPFAM" id="SSF57667">
    <property type="entry name" value="beta-beta-alpha zinc fingers"/>
    <property type="match status" value="3"/>
</dbReference>
<feature type="compositionally biased region" description="Low complexity" evidence="6">
    <location>
        <begin position="171"/>
        <end position="183"/>
    </location>
</feature>
<feature type="region of interest" description="Disordered" evidence="6">
    <location>
        <begin position="457"/>
        <end position="515"/>
    </location>
</feature>
<dbReference type="KEGG" id="csol:105360366"/>
<evidence type="ECO:0000256" key="4">
    <source>
        <dbReference type="ARBA" id="ARBA00022833"/>
    </source>
</evidence>
<reference evidence="9" key="1">
    <citation type="submission" date="2025-08" db="UniProtKB">
        <authorList>
            <consortium name="RefSeq"/>
        </authorList>
    </citation>
    <scope>IDENTIFICATION</scope>
</reference>
<sequence>MALSYMQEVKITAGLLAGHGLGMKQEPSEKRLRRPSSPSLNNNTAASATSLFSGMGAAAAAAASLSMLTPQQLLAASHMSHALMAAGIPVSLNASLAATSPSLYRHHQTLFGGWVPPSAASPPHPSPGPVSPALSAKSASGDRINKKAQANLRKRAAKVAKSNPHDVTQIEGASSPPSSASPESGKDARDKVFTCGVCSRSFGYKHVLQNHERTHTGEKPFKCPECHKRFTRDHHLKTHMRLHTGEKPYHCSHCDRQFVQVANLRRHLRVHTGERPYACELCAAKFSDSNQLKAHLLIHKNEKPFKCEHCQMRFRRRHHLVHHKCGAGGGSSATSTILPASLVSAQLGRAIHPGSPSLICGDDLEDGLDVDVDVEMDEDSLLARHKHISAPSLRRAAAPAMRQLPSPSALVGASPVLPLNLSGIPVDLPEQTEPEDLSMSGTRIRELGFGHHHQHQILLQRPHSHSHSSGGGSPMSRSPCSDIAHEGEDQDDVEDLDVARASPSSLFAPEAHRVR</sequence>
<dbReference type="AlphaFoldDB" id="A0AAJ6VNE7"/>
<organism evidence="8 9">
    <name type="scientific">Ceratosolen solmsi marchali</name>
    <dbReference type="NCBI Taxonomy" id="326594"/>
    <lineage>
        <taxon>Eukaryota</taxon>
        <taxon>Metazoa</taxon>
        <taxon>Ecdysozoa</taxon>
        <taxon>Arthropoda</taxon>
        <taxon>Hexapoda</taxon>
        <taxon>Insecta</taxon>
        <taxon>Pterygota</taxon>
        <taxon>Neoptera</taxon>
        <taxon>Endopterygota</taxon>
        <taxon>Hymenoptera</taxon>
        <taxon>Apocrita</taxon>
        <taxon>Proctotrupomorpha</taxon>
        <taxon>Chalcidoidea</taxon>
        <taxon>Agaonidae</taxon>
        <taxon>Agaoninae</taxon>
        <taxon>Ceratosolen</taxon>
    </lineage>
</organism>
<evidence type="ECO:0000256" key="3">
    <source>
        <dbReference type="ARBA" id="ARBA00022771"/>
    </source>
</evidence>
<dbReference type="Gene3D" id="3.30.160.60">
    <property type="entry name" value="Classic Zinc Finger"/>
    <property type="match status" value="5"/>
</dbReference>
<evidence type="ECO:0000256" key="2">
    <source>
        <dbReference type="ARBA" id="ARBA00022737"/>
    </source>
</evidence>
<dbReference type="PANTHER" id="PTHR16515">
    <property type="entry name" value="PR DOMAIN ZINC FINGER PROTEIN"/>
    <property type="match status" value="1"/>
</dbReference>
<gene>
    <name evidence="9" type="primary">LOC105360366</name>
</gene>
<name>A0AAJ6VNE7_9HYME</name>
<dbReference type="PROSITE" id="PS50157">
    <property type="entry name" value="ZINC_FINGER_C2H2_2"/>
    <property type="match status" value="4"/>
</dbReference>
<protein>
    <submittedName>
        <fullName evidence="9">Protein krueppel</fullName>
    </submittedName>
</protein>
<dbReference type="FunFam" id="3.30.160.60:FF:000100">
    <property type="entry name" value="Zinc finger 45-like"/>
    <property type="match status" value="1"/>
</dbReference>
<feature type="compositionally biased region" description="Polar residues" evidence="6">
    <location>
        <begin position="36"/>
        <end position="45"/>
    </location>
</feature>
<dbReference type="InterPro" id="IPR013087">
    <property type="entry name" value="Znf_C2H2_type"/>
</dbReference>
<dbReference type="GO" id="GO:0008270">
    <property type="term" value="F:zinc ion binding"/>
    <property type="evidence" value="ECO:0007669"/>
    <property type="project" value="UniProtKB-KW"/>
</dbReference>
<keyword evidence="4" id="KW-0862">Zinc</keyword>
<evidence type="ECO:0000256" key="1">
    <source>
        <dbReference type="ARBA" id="ARBA00022723"/>
    </source>
</evidence>
<keyword evidence="1" id="KW-0479">Metal-binding</keyword>
<dbReference type="FunFam" id="3.30.160.60:FF:000624">
    <property type="entry name" value="zinc finger protein 697"/>
    <property type="match status" value="1"/>
</dbReference>
<feature type="domain" description="C2H2-type" evidence="7">
    <location>
        <begin position="193"/>
        <end position="220"/>
    </location>
</feature>
<dbReference type="FunFam" id="3.30.160.60:FF:000912">
    <property type="entry name" value="Zinc finger protein 660"/>
    <property type="match status" value="1"/>
</dbReference>
<dbReference type="PANTHER" id="PTHR16515:SF58">
    <property type="entry name" value="ZINC FINGER PROTEIN 22"/>
    <property type="match status" value="1"/>
</dbReference>
<dbReference type="Proteomes" id="UP000695007">
    <property type="component" value="Unplaced"/>
</dbReference>
<evidence type="ECO:0000256" key="6">
    <source>
        <dbReference type="SAM" id="MobiDB-lite"/>
    </source>
</evidence>
<dbReference type="InterPro" id="IPR036236">
    <property type="entry name" value="Znf_C2H2_sf"/>
</dbReference>
<dbReference type="FunFam" id="3.30.160.60:FF:002373">
    <property type="entry name" value="Protein krueppel"/>
    <property type="match status" value="1"/>
</dbReference>
<evidence type="ECO:0000313" key="8">
    <source>
        <dbReference type="Proteomes" id="UP000695007"/>
    </source>
</evidence>
<dbReference type="Pfam" id="PF00096">
    <property type="entry name" value="zf-C2H2"/>
    <property type="match status" value="3"/>
</dbReference>
<dbReference type="GO" id="GO:0045595">
    <property type="term" value="P:regulation of cell differentiation"/>
    <property type="evidence" value="ECO:0007669"/>
    <property type="project" value="UniProtKB-ARBA"/>
</dbReference>
<feature type="domain" description="C2H2-type" evidence="7">
    <location>
        <begin position="221"/>
        <end position="248"/>
    </location>
</feature>
<proteinExistence type="predicted"/>
<evidence type="ECO:0000259" key="7">
    <source>
        <dbReference type="PROSITE" id="PS50157"/>
    </source>
</evidence>